<dbReference type="PANTHER" id="PTHR43679:SF2">
    <property type="entry name" value="OCTANOYL-[GCVH]:PROTEIN N-OCTANOYLTRANSFERASE"/>
    <property type="match status" value="1"/>
</dbReference>
<evidence type="ECO:0000259" key="1">
    <source>
        <dbReference type="PROSITE" id="PS51733"/>
    </source>
</evidence>
<gene>
    <name evidence="2" type="primary">lplJ</name>
    <name evidence="2" type="ORF">Pla111_16090</name>
</gene>
<proteinExistence type="predicted"/>
<evidence type="ECO:0000313" key="2">
    <source>
        <dbReference type="EMBL" id="TWT46513.1"/>
    </source>
</evidence>
<dbReference type="PROSITE" id="PS51733">
    <property type="entry name" value="BPL_LPL_CATALYTIC"/>
    <property type="match status" value="1"/>
</dbReference>
<accession>A0A5C5W8D1</accession>
<dbReference type="EMBL" id="SJPH01000003">
    <property type="protein sequence ID" value="TWT46513.1"/>
    <property type="molecule type" value="Genomic_DNA"/>
</dbReference>
<dbReference type="AlphaFoldDB" id="A0A5C5W8D1"/>
<dbReference type="UniPathway" id="UPA00537">
    <property type="reaction ID" value="UER00595"/>
</dbReference>
<name>A0A5C5W8D1_9BACT</name>
<dbReference type="OrthoDB" id="9788148at2"/>
<feature type="domain" description="BPL/LPL catalytic" evidence="1">
    <location>
        <begin position="25"/>
        <end position="220"/>
    </location>
</feature>
<protein>
    <submittedName>
        <fullName evidence="2">Lipoate-protein ligase LplJ</fullName>
        <ecNumber evidence="2">6.3.1.20</ecNumber>
    </submittedName>
</protein>
<sequence length="246" mass="26948">MLLIDHTFDDPAANLALDEALLQATTPIETLRLWRPVRPVVVVGRSSRIASEVDLDACQRADVPVLRRVSGGATIVTGPGCLMYAVVLDSQRTPSAADVSAAHRYVLGRMLRALGPLRPSLVIAGTSDLALQPAGAPAEAFRKVSGNAVRRVRSRLLYHGTLLNHFDLELVTRLLRTPPRQPDYRAARRHADFLANLELDEAQLATAIIAEWQATPASDTAYPASLEDALHVAQKKHQDRTWTFSR</sequence>
<dbReference type="InterPro" id="IPR050664">
    <property type="entry name" value="Octanoyltrans_LipM/LipL"/>
</dbReference>
<dbReference type="PANTHER" id="PTHR43679">
    <property type="entry name" value="OCTANOYLTRANSFERASE LIPM-RELATED"/>
    <property type="match status" value="1"/>
</dbReference>
<organism evidence="2 3">
    <name type="scientific">Botrimarina hoheduenensis</name>
    <dbReference type="NCBI Taxonomy" id="2528000"/>
    <lineage>
        <taxon>Bacteria</taxon>
        <taxon>Pseudomonadati</taxon>
        <taxon>Planctomycetota</taxon>
        <taxon>Planctomycetia</taxon>
        <taxon>Pirellulales</taxon>
        <taxon>Lacipirellulaceae</taxon>
        <taxon>Botrimarina</taxon>
    </lineage>
</organism>
<dbReference type="EC" id="6.3.1.20" evidence="2"/>
<dbReference type="SUPFAM" id="SSF55681">
    <property type="entry name" value="Class II aaRS and biotin synthetases"/>
    <property type="match status" value="1"/>
</dbReference>
<keyword evidence="2" id="KW-0436">Ligase</keyword>
<dbReference type="Pfam" id="PF21948">
    <property type="entry name" value="LplA-B_cat"/>
    <property type="match status" value="1"/>
</dbReference>
<keyword evidence="3" id="KW-1185">Reference proteome</keyword>
<dbReference type="GO" id="GO:0016979">
    <property type="term" value="F:lipoate-protein ligase activity"/>
    <property type="evidence" value="ECO:0007669"/>
    <property type="project" value="UniProtKB-EC"/>
</dbReference>
<dbReference type="Proteomes" id="UP000318995">
    <property type="component" value="Unassembled WGS sequence"/>
</dbReference>
<comment type="caution">
    <text evidence="2">The sequence shown here is derived from an EMBL/GenBank/DDBJ whole genome shotgun (WGS) entry which is preliminary data.</text>
</comment>
<reference evidence="2 3" key="1">
    <citation type="submission" date="2019-02" db="EMBL/GenBank/DDBJ databases">
        <title>Deep-cultivation of Planctomycetes and their phenomic and genomic characterization uncovers novel biology.</title>
        <authorList>
            <person name="Wiegand S."/>
            <person name="Jogler M."/>
            <person name="Boedeker C."/>
            <person name="Pinto D."/>
            <person name="Vollmers J."/>
            <person name="Rivas-Marin E."/>
            <person name="Kohn T."/>
            <person name="Peeters S.H."/>
            <person name="Heuer A."/>
            <person name="Rast P."/>
            <person name="Oberbeckmann S."/>
            <person name="Bunk B."/>
            <person name="Jeske O."/>
            <person name="Meyerdierks A."/>
            <person name="Storesund J.E."/>
            <person name="Kallscheuer N."/>
            <person name="Luecker S."/>
            <person name="Lage O.M."/>
            <person name="Pohl T."/>
            <person name="Merkel B.J."/>
            <person name="Hornburger P."/>
            <person name="Mueller R.-W."/>
            <person name="Bruemmer F."/>
            <person name="Labrenz M."/>
            <person name="Spormann A.M."/>
            <person name="Op Den Camp H."/>
            <person name="Overmann J."/>
            <person name="Amann R."/>
            <person name="Jetten M.S.M."/>
            <person name="Mascher T."/>
            <person name="Medema M.H."/>
            <person name="Devos D.P."/>
            <person name="Kaster A.-K."/>
            <person name="Ovreas L."/>
            <person name="Rohde M."/>
            <person name="Galperin M.Y."/>
            <person name="Jogler C."/>
        </authorList>
    </citation>
    <scope>NUCLEOTIDE SEQUENCE [LARGE SCALE GENOMIC DNA]</scope>
    <source>
        <strain evidence="2 3">Pla111</strain>
    </source>
</reference>
<dbReference type="InterPro" id="IPR045864">
    <property type="entry name" value="aa-tRNA-synth_II/BPL/LPL"/>
</dbReference>
<dbReference type="CDD" id="cd16443">
    <property type="entry name" value="LplA"/>
    <property type="match status" value="1"/>
</dbReference>
<dbReference type="Gene3D" id="3.30.930.10">
    <property type="entry name" value="Bira Bifunctional Protein, Domain 2"/>
    <property type="match status" value="1"/>
</dbReference>
<dbReference type="InterPro" id="IPR004143">
    <property type="entry name" value="BPL_LPL_catalytic"/>
</dbReference>
<evidence type="ECO:0000313" key="3">
    <source>
        <dbReference type="Proteomes" id="UP000318995"/>
    </source>
</evidence>
<dbReference type="RefSeq" id="WP_146573092.1">
    <property type="nucleotide sequence ID" value="NZ_SJPH01000003.1"/>
</dbReference>